<name>A0A508WZ27_9HYPH</name>
<gene>
    <name evidence="1" type="ORF">EMEDMD4_320016</name>
</gene>
<dbReference type="AlphaFoldDB" id="A0A508WZ27"/>
<sequence length="57" mass="6281">MRRGEAKGIRSICRTRSGRVFVANGRRIVYAELKEPIAPSRAGGRECVRPGRQRGAA</sequence>
<dbReference type="Proteomes" id="UP000507954">
    <property type="component" value="Unassembled WGS sequence"/>
</dbReference>
<proteinExistence type="predicted"/>
<reference evidence="1" key="1">
    <citation type="submission" date="2019-06" db="EMBL/GenBank/DDBJ databases">
        <authorList>
            <person name="Le Quere A."/>
            <person name="Colella S."/>
        </authorList>
    </citation>
    <scope>NUCLEOTIDE SEQUENCE</scope>
    <source>
        <strain evidence="1">EmedicaeMD41</strain>
    </source>
</reference>
<protein>
    <submittedName>
        <fullName evidence="1">Uncharacterized protein</fullName>
    </submittedName>
</protein>
<organism evidence="1">
    <name type="scientific">Sinorhizobium medicae</name>
    <dbReference type="NCBI Taxonomy" id="110321"/>
    <lineage>
        <taxon>Bacteria</taxon>
        <taxon>Pseudomonadati</taxon>
        <taxon>Pseudomonadota</taxon>
        <taxon>Alphaproteobacteria</taxon>
        <taxon>Hyphomicrobiales</taxon>
        <taxon>Rhizobiaceae</taxon>
        <taxon>Sinorhizobium/Ensifer group</taxon>
        <taxon>Sinorhizobium</taxon>
    </lineage>
</organism>
<evidence type="ECO:0000313" key="1">
    <source>
        <dbReference type="EMBL" id="VTZ61990.1"/>
    </source>
</evidence>
<accession>A0A508WZ27</accession>
<dbReference type="EMBL" id="CABFNB010000098">
    <property type="protein sequence ID" value="VTZ61990.1"/>
    <property type="molecule type" value="Genomic_DNA"/>
</dbReference>